<dbReference type="PROSITE" id="PS01037">
    <property type="entry name" value="SBP_BACTERIAL_1"/>
    <property type="match status" value="1"/>
</dbReference>
<dbReference type="CDD" id="cd14748">
    <property type="entry name" value="PBP2_UgpB"/>
    <property type="match status" value="1"/>
</dbReference>
<dbReference type="AlphaFoldDB" id="A0A7H1C4Y0"/>
<name>A0A7H1C4Y0_9PAST</name>
<keyword evidence="7" id="KW-0574">Periplasm</keyword>
<evidence type="ECO:0000313" key="9">
    <source>
        <dbReference type="EMBL" id="QNS16035.1"/>
    </source>
</evidence>
<keyword evidence="6 8" id="KW-0732">Signal</keyword>
<keyword evidence="5" id="KW-0813">Transport</keyword>
<reference evidence="9 10" key="1">
    <citation type="submission" date="2020-09" db="EMBL/GenBank/DDBJ databases">
        <title>Mannheimia bovis sp.nov., isolated from a cow.</title>
        <authorList>
            <person name="Li F."/>
        </authorList>
    </citation>
    <scope>NUCLEOTIDE SEQUENCE [LARGE SCALE GENOMIC DNA]</scope>
    <source>
        <strain evidence="9 10">ZY190616</strain>
    </source>
</reference>
<evidence type="ECO:0000256" key="4">
    <source>
        <dbReference type="ARBA" id="ARBA00017470"/>
    </source>
</evidence>
<dbReference type="PANTHER" id="PTHR43649">
    <property type="entry name" value="ARABINOSE-BINDING PROTEIN-RELATED"/>
    <property type="match status" value="1"/>
</dbReference>
<dbReference type="NCBIfam" id="NF008211">
    <property type="entry name" value="PRK10974.1"/>
    <property type="match status" value="1"/>
</dbReference>
<evidence type="ECO:0000313" key="10">
    <source>
        <dbReference type="Proteomes" id="UP000576260"/>
    </source>
</evidence>
<dbReference type="GO" id="GO:0055085">
    <property type="term" value="P:transmembrane transport"/>
    <property type="evidence" value="ECO:0007669"/>
    <property type="project" value="InterPro"/>
</dbReference>
<dbReference type="InterPro" id="IPR006059">
    <property type="entry name" value="SBP"/>
</dbReference>
<dbReference type="KEGG" id="mbos:ICJ55_04725"/>
<dbReference type="SUPFAM" id="SSF53850">
    <property type="entry name" value="Periplasmic binding protein-like II"/>
    <property type="match status" value="1"/>
</dbReference>
<keyword evidence="10" id="KW-1185">Reference proteome</keyword>
<evidence type="ECO:0000256" key="1">
    <source>
        <dbReference type="ARBA" id="ARBA00004418"/>
    </source>
</evidence>
<proteinExistence type="inferred from homology"/>
<feature type="signal peptide" evidence="8">
    <location>
        <begin position="1"/>
        <end position="22"/>
    </location>
</feature>
<comment type="subcellular location">
    <subcellularLocation>
        <location evidence="1">Periplasm</location>
    </subcellularLocation>
</comment>
<dbReference type="GO" id="GO:0042597">
    <property type="term" value="C:periplasmic space"/>
    <property type="evidence" value="ECO:0007669"/>
    <property type="project" value="UniProtKB-SubCell"/>
</dbReference>
<comment type="similarity">
    <text evidence="2">Belongs to the bacterial solute-binding protein 1 family.</text>
</comment>
<dbReference type="Proteomes" id="UP000576260">
    <property type="component" value="Chromosome"/>
</dbReference>
<evidence type="ECO:0000256" key="2">
    <source>
        <dbReference type="ARBA" id="ARBA00008520"/>
    </source>
</evidence>
<evidence type="ECO:0000256" key="8">
    <source>
        <dbReference type="SAM" id="SignalP"/>
    </source>
</evidence>
<comment type="subunit">
    <text evidence="3">The complex is composed of two ATP-binding proteins (UgpC), two transmembrane proteins (UgpA and UgpE) and a solute-binding protein (UgpB).</text>
</comment>
<dbReference type="InterPro" id="IPR050490">
    <property type="entry name" value="Bact_solute-bd_prot1"/>
</dbReference>
<gene>
    <name evidence="9" type="primary">ugpB</name>
    <name evidence="9" type="ORF">ICJ55_04725</name>
</gene>
<accession>A0A7H1C4Y0</accession>
<organism evidence="9 10">
    <name type="scientific">Mannheimia bovis</name>
    <dbReference type="NCBI Taxonomy" id="2770636"/>
    <lineage>
        <taxon>Bacteria</taxon>
        <taxon>Pseudomonadati</taxon>
        <taxon>Pseudomonadota</taxon>
        <taxon>Gammaproteobacteria</taxon>
        <taxon>Pasteurellales</taxon>
        <taxon>Pasteurellaceae</taxon>
        <taxon>Mannheimia</taxon>
    </lineage>
</organism>
<dbReference type="Gene3D" id="3.40.190.10">
    <property type="entry name" value="Periplasmic binding protein-like II"/>
    <property type="match status" value="2"/>
</dbReference>
<dbReference type="InterPro" id="IPR006061">
    <property type="entry name" value="SBP_1_CS"/>
</dbReference>
<evidence type="ECO:0000256" key="6">
    <source>
        <dbReference type="ARBA" id="ARBA00022729"/>
    </source>
</evidence>
<dbReference type="PANTHER" id="PTHR43649:SF31">
    <property type="entry name" value="SN-GLYCEROL-3-PHOSPHATE-BINDING PERIPLASMIC PROTEIN UGPB"/>
    <property type="match status" value="1"/>
</dbReference>
<feature type="chain" id="PRO_5028812583" description="sn-glycerol-3-phosphate-binding periplasmic protein UgpB" evidence="8">
    <location>
        <begin position="23"/>
        <end position="435"/>
    </location>
</feature>
<dbReference type="RefSeq" id="WP_188157531.1">
    <property type="nucleotide sequence ID" value="NZ_CP061280.1"/>
</dbReference>
<evidence type="ECO:0000256" key="5">
    <source>
        <dbReference type="ARBA" id="ARBA00022448"/>
    </source>
</evidence>
<dbReference type="EMBL" id="CP061280">
    <property type="protein sequence ID" value="QNS16035.1"/>
    <property type="molecule type" value="Genomic_DNA"/>
</dbReference>
<evidence type="ECO:0000256" key="7">
    <source>
        <dbReference type="ARBA" id="ARBA00022764"/>
    </source>
</evidence>
<dbReference type="Pfam" id="PF13416">
    <property type="entry name" value="SBP_bac_8"/>
    <property type="match status" value="1"/>
</dbReference>
<protein>
    <recommendedName>
        <fullName evidence="4">sn-glycerol-3-phosphate-binding periplasmic protein UgpB</fullName>
    </recommendedName>
</protein>
<evidence type="ECO:0000256" key="3">
    <source>
        <dbReference type="ARBA" id="ARBA00011557"/>
    </source>
</evidence>
<sequence>MKRLLTKTALITAITLGTPAYATTEIQWWHSMGGALNDWVNGLAQEFNDSQKEYKVVPVFKGAYPEAMAAGIAAVRAGNAPDILQVYEVGTASMIYAKGVTKSVTQIMKDAGLKFSPSDYIPAVSSYYTAPNGEMLSFPFNSSTAVLYYNKDAFQKAGLDPEKAPKTWKDVRSVTEKLKQSGSTCPLTVSWMGWTQLENFSAWHDVPFATKNNGFDGLDAELTFNSALHVRHIDNLADMAKNNLFVYKGRESSSQPAFASGECAIFIGSSGSYSGIKRDAKFTFGESTLPYYDDVAAAPQNTMIGGASLWVLAGKPEANYKGIAQFFDFLSKPEVQAKSHMTTGYLPVTLKSYEITEKSGYYTQNPGTDVPVEQMVRKTTERTRGIRLGNMPQIRTIVDEELEQVWTGKKTAQQALDNAVKRGNELLERFRSVNK</sequence>